<evidence type="ECO:0000256" key="3">
    <source>
        <dbReference type="ARBA" id="ARBA00022448"/>
    </source>
</evidence>
<protein>
    <submittedName>
        <fullName evidence="10">ABC transporter permease</fullName>
    </submittedName>
</protein>
<dbReference type="PANTHER" id="PTHR42929">
    <property type="entry name" value="INNER MEMBRANE ABC TRANSPORTER PERMEASE PROTEIN YDCU-RELATED-RELATED"/>
    <property type="match status" value="1"/>
</dbReference>
<keyword evidence="7 8" id="KW-0472">Membrane</keyword>
<feature type="transmembrane region" description="Helical" evidence="8">
    <location>
        <begin position="143"/>
        <end position="167"/>
    </location>
</feature>
<evidence type="ECO:0000259" key="9">
    <source>
        <dbReference type="PROSITE" id="PS50928"/>
    </source>
</evidence>
<evidence type="ECO:0000256" key="8">
    <source>
        <dbReference type="RuleBase" id="RU363032"/>
    </source>
</evidence>
<feature type="transmembrane region" description="Helical" evidence="8">
    <location>
        <begin position="12"/>
        <end position="31"/>
    </location>
</feature>
<keyword evidence="5 8" id="KW-0812">Transmembrane</keyword>
<comment type="caution">
    <text evidence="10">The sequence shown here is derived from an EMBL/GenBank/DDBJ whole genome shotgun (WGS) entry which is preliminary data.</text>
</comment>
<dbReference type="CDD" id="cd06261">
    <property type="entry name" value="TM_PBP2"/>
    <property type="match status" value="1"/>
</dbReference>
<evidence type="ECO:0000256" key="5">
    <source>
        <dbReference type="ARBA" id="ARBA00022692"/>
    </source>
</evidence>
<dbReference type="PROSITE" id="PS50928">
    <property type="entry name" value="ABC_TM1"/>
    <property type="match status" value="1"/>
</dbReference>
<evidence type="ECO:0000256" key="1">
    <source>
        <dbReference type="ARBA" id="ARBA00004651"/>
    </source>
</evidence>
<dbReference type="Gene3D" id="1.10.3720.10">
    <property type="entry name" value="MetI-like"/>
    <property type="match status" value="1"/>
</dbReference>
<keyword evidence="6 8" id="KW-1133">Transmembrane helix</keyword>
<dbReference type="GO" id="GO:0005886">
    <property type="term" value="C:plasma membrane"/>
    <property type="evidence" value="ECO:0007669"/>
    <property type="project" value="UniProtKB-SubCell"/>
</dbReference>
<dbReference type="GO" id="GO:0055085">
    <property type="term" value="P:transmembrane transport"/>
    <property type="evidence" value="ECO:0007669"/>
    <property type="project" value="InterPro"/>
</dbReference>
<feature type="transmembrane region" description="Helical" evidence="8">
    <location>
        <begin position="204"/>
        <end position="225"/>
    </location>
</feature>
<dbReference type="AlphaFoldDB" id="A0AB35U4I4"/>
<evidence type="ECO:0000313" key="11">
    <source>
        <dbReference type="Proteomes" id="UP001286174"/>
    </source>
</evidence>
<feature type="transmembrane region" description="Helical" evidence="8">
    <location>
        <begin position="245"/>
        <end position="269"/>
    </location>
</feature>
<dbReference type="PANTHER" id="PTHR42929:SF1">
    <property type="entry name" value="INNER MEMBRANE ABC TRANSPORTER PERMEASE PROTEIN YDCU-RELATED"/>
    <property type="match status" value="1"/>
</dbReference>
<reference evidence="10 11" key="1">
    <citation type="submission" date="2022-03" db="EMBL/GenBank/DDBJ databases">
        <title>Novel taxa within the pig intestine.</title>
        <authorList>
            <person name="Wylensek D."/>
            <person name="Bishof K."/>
            <person name="Afrizal A."/>
            <person name="Clavel T."/>
        </authorList>
    </citation>
    <scope>NUCLEOTIDE SEQUENCE [LARGE SCALE GENOMIC DNA]</scope>
    <source>
        <strain evidence="10 11">CLA-KB-P133</strain>
    </source>
</reference>
<dbReference type="InterPro" id="IPR035906">
    <property type="entry name" value="MetI-like_sf"/>
</dbReference>
<feature type="transmembrane region" description="Helical" evidence="8">
    <location>
        <begin position="69"/>
        <end position="90"/>
    </location>
</feature>
<evidence type="ECO:0000256" key="7">
    <source>
        <dbReference type="ARBA" id="ARBA00023136"/>
    </source>
</evidence>
<comment type="subcellular location">
    <subcellularLocation>
        <location evidence="1 8">Cell membrane</location>
        <topology evidence="1 8">Multi-pass membrane protein</topology>
    </subcellularLocation>
</comment>
<dbReference type="Pfam" id="PF00528">
    <property type="entry name" value="BPD_transp_1"/>
    <property type="match status" value="1"/>
</dbReference>
<dbReference type="InterPro" id="IPR000515">
    <property type="entry name" value="MetI-like"/>
</dbReference>
<sequence length="283" mass="32003">MKETRFHKILPYLLILPSFLIMALVIIYPVILSVISSFQQEEGGIGLGNYAYFFTDAVQRGNMIYTLKIVIWTVVLAIGISYLLAIYLRFSKSKVAKWISHLYLLPRFIPGLVAVNGMITIIRDSGMINRFFQLFGLNVQLGLMYNAKGIVLMNLWFNIPFATMLLVSAMGKIHDSIIEAAKDVGASPIRILWKMILPLTYRDLFIAATFVFMSNISSFTTPYLMDGTNPQMMGIVLYNQYTNMHYARSAALSVIMFLFSALSAGVYVYTNMKQAGWEKGQDD</sequence>
<feature type="transmembrane region" description="Helical" evidence="8">
    <location>
        <begin position="102"/>
        <end position="123"/>
    </location>
</feature>
<organism evidence="10 11">
    <name type="scientific">Grylomicrobium aquisgranensis</name>
    <dbReference type="NCBI Taxonomy" id="2926318"/>
    <lineage>
        <taxon>Bacteria</taxon>
        <taxon>Bacillati</taxon>
        <taxon>Bacillota</taxon>
        <taxon>Erysipelotrichia</taxon>
        <taxon>Erysipelotrichales</taxon>
        <taxon>Erysipelotrichaceae</taxon>
        <taxon>Grylomicrobium</taxon>
    </lineage>
</organism>
<feature type="domain" description="ABC transmembrane type-1" evidence="9">
    <location>
        <begin position="63"/>
        <end position="267"/>
    </location>
</feature>
<keyword evidence="3 8" id="KW-0813">Transport</keyword>
<evidence type="ECO:0000256" key="4">
    <source>
        <dbReference type="ARBA" id="ARBA00022475"/>
    </source>
</evidence>
<evidence type="ECO:0000313" key="10">
    <source>
        <dbReference type="EMBL" id="MDX8419859.1"/>
    </source>
</evidence>
<dbReference type="SUPFAM" id="SSF161098">
    <property type="entry name" value="MetI-like"/>
    <property type="match status" value="1"/>
</dbReference>
<accession>A0AB35U4I4</accession>
<evidence type="ECO:0000256" key="6">
    <source>
        <dbReference type="ARBA" id="ARBA00022989"/>
    </source>
</evidence>
<dbReference type="EMBL" id="JALBUR010000015">
    <property type="protein sequence ID" value="MDX8419859.1"/>
    <property type="molecule type" value="Genomic_DNA"/>
</dbReference>
<evidence type="ECO:0000256" key="2">
    <source>
        <dbReference type="ARBA" id="ARBA00007069"/>
    </source>
</evidence>
<dbReference type="Proteomes" id="UP001286174">
    <property type="component" value="Unassembled WGS sequence"/>
</dbReference>
<proteinExistence type="inferred from homology"/>
<dbReference type="RefSeq" id="WP_277008083.1">
    <property type="nucleotide sequence ID" value="NZ_JALBUR010000015.1"/>
</dbReference>
<gene>
    <name evidence="10" type="ORF">MOZ60_07100</name>
</gene>
<name>A0AB35U4I4_9FIRM</name>
<keyword evidence="11" id="KW-1185">Reference proteome</keyword>
<comment type="similarity">
    <text evidence="2">Belongs to the binding-protein-dependent transport system permease family. CysTW subfamily.</text>
</comment>
<keyword evidence="4" id="KW-1003">Cell membrane</keyword>